<feature type="transmembrane region" description="Helical" evidence="11">
    <location>
        <begin position="216"/>
        <end position="235"/>
    </location>
</feature>
<accession>A0A387G2E7</accession>
<feature type="region of interest" description="Disordered" evidence="10">
    <location>
        <begin position="365"/>
        <end position="392"/>
    </location>
</feature>
<protein>
    <submittedName>
        <fullName evidence="12">Chloride channel protein</fullName>
    </submittedName>
</protein>
<keyword evidence="5" id="KW-0406">Ion transport</keyword>
<comment type="subcellular location">
    <subcellularLocation>
        <location evidence="1">Membrane</location>
        <topology evidence="1">Multi-pass membrane protein</topology>
    </subcellularLocation>
</comment>
<dbReference type="InterPro" id="IPR014743">
    <property type="entry name" value="Cl-channel_core"/>
</dbReference>
<dbReference type="InterPro" id="IPR001807">
    <property type="entry name" value="ClC"/>
</dbReference>
<dbReference type="GO" id="GO:0034707">
    <property type="term" value="C:chloride channel complex"/>
    <property type="evidence" value="ECO:0007669"/>
    <property type="project" value="UniProtKB-KW"/>
</dbReference>
<dbReference type="CDD" id="cd00400">
    <property type="entry name" value="Voltage_gated_ClC"/>
    <property type="match status" value="1"/>
</dbReference>
<dbReference type="PANTHER" id="PTHR43427">
    <property type="entry name" value="CHLORIDE CHANNEL PROTEIN CLC-E"/>
    <property type="match status" value="1"/>
</dbReference>
<feature type="transmembrane region" description="Helical" evidence="11">
    <location>
        <begin position="255"/>
        <end position="279"/>
    </location>
</feature>
<keyword evidence="13" id="KW-1185">Reference proteome</keyword>
<keyword evidence="4 11" id="KW-1133">Transmembrane helix</keyword>
<evidence type="ECO:0000256" key="3">
    <source>
        <dbReference type="ARBA" id="ARBA00022692"/>
    </source>
</evidence>
<keyword evidence="12" id="KW-0614">Plasmid</keyword>
<feature type="transmembrane region" description="Helical" evidence="11">
    <location>
        <begin position="291"/>
        <end position="308"/>
    </location>
</feature>
<proteinExistence type="predicted"/>
<sequence length="392" mass="40915">MSSVAFFTLSRKTSSLSRTAQARVKLFRKKAFARGSEIGLIICAALVGIASGCVVSAMSWISKALHSLLFGISHDEWLSASPIDNELLVLMAPVAGGAIMGIVFLILRKRRNRPIVDPIEANALYGGRISLTDSIIVAAQNLISNGFGASVGLEAGYTQLSSGIASKLGTKLTFRREDQRILIGCRAAGAIAAAFNAPLTGSFYAFELIIGTYSTVALAPAAVAAILATLVARALSGNTFLIEVGNIGAIAPRDFLPAVLLGALCAMLGIVIMKAVTFTKQVARKSSIHQALRPALGGGIVGLLAMVTPQVLSAGHGALHLNFETQNTLTTLAIIFLLKAIASAAPSRIRPMSCNNTRVASCLRTRRLGGKDPEPGLGGRIGQPDRDPSANS</sequence>
<evidence type="ECO:0000256" key="10">
    <source>
        <dbReference type="SAM" id="MobiDB-lite"/>
    </source>
</evidence>
<feature type="compositionally biased region" description="Basic and acidic residues" evidence="10">
    <location>
        <begin position="383"/>
        <end position="392"/>
    </location>
</feature>
<evidence type="ECO:0000256" key="6">
    <source>
        <dbReference type="ARBA" id="ARBA00023136"/>
    </source>
</evidence>
<dbReference type="InterPro" id="IPR050368">
    <property type="entry name" value="ClC-type_chloride_channel"/>
</dbReference>
<keyword evidence="8" id="KW-0868">Chloride</keyword>
<keyword evidence="3 11" id="KW-0812">Transmembrane</keyword>
<evidence type="ECO:0000256" key="5">
    <source>
        <dbReference type="ARBA" id="ARBA00023065"/>
    </source>
</evidence>
<evidence type="ECO:0000313" key="12">
    <source>
        <dbReference type="EMBL" id="AYG62514.1"/>
    </source>
</evidence>
<evidence type="ECO:0000256" key="9">
    <source>
        <dbReference type="ARBA" id="ARBA00023303"/>
    </source>
</evidence>
<dbReference type="AlphaFoldDB" id="A0A387G2E7"/>
<dbReference type="PANTHER" id="PTHR43427:SF6">
    <property type="entry name" value="CHLORIDE CHANNEL PROTEIN CLC-E"/>
    <property type="match status" value="1"/>
</dbReference>
<gene>
    <name evidence="12" type="ORF">CCGE525_27515</name>
</gene>
<keyword evidence="9" id="KW-0407">Ion channel</keyword>
<dbReference type="EMBL" id="CP032695">
    <property type="protein sequence ID" value="AYG62514.1"/>
    <property type="molecule type" value="Genomic_DNA"/>
</dbReference>
<feature type="transmembrane region" description="Helical" evidence="11">
    <location>
        <begin position="328"/>
        <end position="345"/>
    </location>
</feature>
<evidence type="ECO:0000256" key="2">
    <source>
        <dbReference type="ARBA" id="ARBA00022448"/>
    </source>
</evidence>
<dbReference type="Pfam" id="PF00654">
    <property type="entry name" value="Voltage_CLC"/>
    <property type="match status" value="1"/>
</dbReference>
<dbReference type="KEGG" id="rjg:CCGE525_27515"/>
<dbReference type="GO" id="GO:0005254">
    <property type="term" value="F:chloride channel activity"/>
    <property type="evidence" value="ECO:0007669"/>
    <property type="project" value="UniProtKB-KW"/>
</dbReference>
<name>A0A387G2E7_9HYPH</name>
<reference evidence="12 13" key="1">
    <citation type="submission" date="2018-10" db="EMBL/GenBank/DDBJ databases">
        <title>Rhizobium etli, R. leguminosarum and a new Rhizobium genospecies from Phaseolus dumosus.</title>
        <authorList>
            <person name="Ramirez-Puebla S.T."/>
            <person name="Rogel-Hernandez M.A."/>
            <person name="Guerrero G."/>
            <person name="Ormeno-Orrillo E."/>
            <person name="Martinez-Romero J.C."/>
            <person name="Negrete-Yankelevich S."/>
            <person name="Martinez-Romero E."/>
        </authorList>
    </citation>
    <scope>NUCLEOTIDE SEQUENCE [LARGE SCALE GENOMIC DNA]</scope>
    <source>
        <strain evidence="12 13">CCGE525</strain>
        <plasmid evidence="13">prccge525c</plasmid>
    </source>
</reference>
<evidence type="ECO:0000256" key="1">
    <source>
        <dbReference type="ARBA" id="ARBA00004141"/>
    </source>
</evidence>
<keyword evidence="7" id="KW-0869">Chloride channel</keyword>
<evidence type="ECO:0000256" key="11">
    <source>
        <dbReference type="SAM" id="Phobius"/>
    </source>
</evidence>
<geneLocation type="plasmid" evidence="13">
    <name>prccge525c</name>
</geneLocation>
<dbReference type="OrthoDB" id="9814803at2"/>
<keyword evidence="2" id="KW-0813">Transport</keyword>
<feature type="transmembrane region" description="Helical" evidence="11">
    <location>
        <begin position="87"/>
        <end position="107"/>
    </location>
</feature>
<feature type="transmembrane region" description="Helical" evidence="11">
    <location>
        <begin position="38"/>
        <end position="61"/>
    </location>
</feature>
<evidence type="ECO:0000256" key="4">
    <source>
        <dbReference type="ARBA" id="ARBA00022989"/>
    </source>
</evidence>
<organism evidence="12 13">
    <name type="scientific">Rhizobium jaguaris</name>
    <dbReference type="NCBI Taxonomy" id="1312183"/>
    <lineage>
        <taxon>Bacteria</taxon>
        <taxon>Pseudomonadati</taxon>
        <taxon>Pseudomonadota</taxon>
        <taxon>Alphaproteobacteria</taxon>
        <taxon>Hyphomicrobiales</taxon>
        <taxon>Rhizobiaceae</taxon>
        <taxon>Rhizobium/Agrobacterium group</taxon>
        <taxon>Rhizobium</taxon>
    </lineage>
</organism>
<dbReference type="SUPFAM" id="SSF81340">
    <property type="entry name" value="Clc chloride channel"/>
    <property type="match status" value="1"/>
</dbReference>
<keyword evidence="6 11" id="KW-0472">Membrane</keyword>
<dbReference type="Proteomes" id="UP000282195">
    <property type="component" value="Plasmid pRCCGE525c"/>
</dbReference>
<evidence type="ECO:0000256" key="7">
    <source>
        <dbReference type="ARBA" id="ARBA00023173"/>
    </source>
</evidence>
<dbReference type="Gene3D" id="1.10.3080.10">
    <property type="entry name" value="Clc chloride channel"/>
    <property type="match status" value="1"/>
</dbReference>
<evidence type="ECO:0000256" key="8">
    <source>
        <dbReference type="ARBA" id="ARBA00023214"/>
    </source>
</evidence>
<evidence type="ECO:0000313" key="13">
    <source>
        <dbReference type="Proteomes" id="UP000282195"/>
    </source>
</evidence>